<keyword evidence="3" id="KW-1185">Reference proteome</keyword>
<dbReference type="InterPro" id="IPR052897">
    <property type="entry name" value="Sec-Metab_Biosynth_Hydrolase"/>
</dbReference>
<dbReference type="STRING" id="1909395.BKM31_13095"/>
<dbReference type="SUPFAM" id="SSF53474">
    <property type="entry name" value="alpha/beta-Hydrolases"/>
    <property type="match status" value="1"/>
</dbReference>
<dbReference type="Proteomes" id="UP000190797">
    <property type="component" value="Chromosome"/>
</dbReference>
<evidence type="ECO:0000313" key="3">
    <source>
        <dbReference type="Proteomes" id="UP000190797"/>
    </source>
</evidence>
<proteinExistence type="predicted"/>
<reference evidence="3" key="1">
    <citation type="journal article" date="2017" name="Med. Chem. Commun.">
        <title>Nonomuraea sp. ATCC 55076 harbours the largest actinomycete chromosome to date and the kistamicin biosynthetic gene cluster.</title>
        <authorList>
            <person name="Nazari B."/>
            <person name="Forneris C.C."/>
            <person name="Gibson M.I."/>
            <person name="Moon K."/>
            <person name="Schramma K.R."/>
            <person name="Seyedsayamdost M.R."/>
        </authorList>
    </citation>
    <scope>NUCLEOTIDE SEQUENCE [LARGE SCALE GENOMIC DNA]</scope>
    <source>
        <strain evidence="3">ATCC 55076</strain>
    </source>
</reference>
<dbReference type="PANTHER" id="PTHR37017">
    <property type="entry name" value="AB HYDROLASE-1 DOMAIN-CONTAINING PROTEIN-RELATED"/>
    <property type="match status" value="1"/>
</dbReference>
<dbReference type="Gene3D" id="3.40.50.1820">
    <property type="entry name" value="alpha/beta hydrolase"/>
    <property type="match status" value="1"/>
</dbReference>
<evidence type="ECO:0000313" key="2">
    <source>
        <dbReference type="EMBL" id="AQZ62274.1"/>
    </source>
</evidence>
<sequence length="236" mass="24618">MAEPLIVLVHGAFAESAAWNGVIERLTRYGLPVLAVANPLRSLAGDAGHLRDAIAGLARPVMLVGHSYGGMVITQAATGNPAVKALVYVAGFAPEPGESAARLSLTFPGSTLASTLTSTPLADGSTDRSIEPARFAHQFAADVNPDAAALMAATQRPITDRALGDALDAPIAAWRTIPNWFVWGSADRNIPASASRYMAQRARARELREIDGASHAVAVSQPGPVCEVIREAAAHI</sequence>
<dbReference type="InterPro" id="IPR029058">
    <property type="entry name" value="AB_hydrolase_fold"/>
</dbReference>
<organism evidence="2 3">
    <name type="scientific">[Actinomadura] parvosata subsp. kistnae</name>
    <dbReference type="NCBI Taxonomy" id="1909395"/>
    <lineage>
        <taxon>Bacteria</taxon>
        <taxon>Bacillati</taxon>
        <taxon>Actinomycetota</taxon>
        <taxon>Actinomycetes</taxon>
        <taxon>Streptosporangiales</taxon>
        <taxon>Streptosporangiaceae</taxon>
        <taxon>Nonomuraea</taxon>
    </lineage>
</organism>
<dbReference type="KEGG" id="noa:BKM31_13095"/>
<gene>
    <name evidence="2" type="ORF">BKM31_13095</name>
</gene>
<dbReference type="PANTHER" id="PTHR37017:SF11">
    <property type="entry name" value="ESTERASE_LIPASE_THIOESTERASE DOMAIN-CONTAINING PROTEIN"/>
    <property type="match status" value="1"/>
</dbReference>
<dbReference type="AlphaFoldDB" id="A0A1U9ZWE9"/>
<keyword evidence="2" id="KW-0378">Hydrolase</keyword>
<feature type="domain" description="AB hydrolase-1" evidence="1">
    <location>
        <begin position="6"/>
        <end position="227"/>
    </location>
</feature>
<name>A0A1U9ZWE9_9ACTN</name>
<dbReference type="GO" id="GO:0016787">
    <property type="term" value="F:hydrolase activity"/>
    <property type="evidence" value="ECO:0007669"/>
    <property type="project" value="UniProtKB-KW"/>
</dbReference>
<dbReference type="RefSeq" id="WP_080038434.1">
    <property type="nucleotide sequence ID" value="NZ_CP017717.1"/>
</dbReference>
<dbReference type="Pfam" id="PF12697">
    <property type="entry name" value="Abhydrolase_6"/>
    <property type="match status" value="1"/>
</dbReference>
<dbReference type="InterPro" id="IPR000073">
    <property type="entry name" value="AB_hydrolase_1"/>
</dbReference>
<dbReference type="EMBL" id="CP017717">
    <property type="protein sequence ID" value="AQZ62274.1"/>
    <property type="molecule type" value="Genomic_DNA"/>
</dbReference>
<evidence type="ECO:0000259" key="1">
    <source>
        <dbReference type="Pfam" id="PF12697"/>
    </source>
</evidence>
<accession>A0A1U9ZWE9</accession>
<dbReference type="OrthoDB" id="9814966at2"/>
<protein>
    <submittedName>
        <fullName evidence="2">Alpha/beta hydrolase</fullName>
    </submittedName>
</protein>